<feature type="coiled-coil region" evidence="1">
    <location>
        <begin position="270"/>
        <end position="297"/>
    </location>
</feature>
<proteinExistence type="predicted"/>
<comment type="caution">
    <text evidence="2">The sequence shown here is derived from an EMBL/GenBank/DDBJ whole genome shotgun (WGS) entry which is preliminary data.</text>
</comment>
<name>A0A1Y4SW94_9FIRM</name>
<organism evidence="2 3">
    <name type="scientific">Massilimicrobiota timonensis</name>
    <dbReference type="NCBI Taxonomy" id="1776392"/>
    <lineage>
        <taxon>Bacteria</taxon>
        <taxon>Bacillati</taxon>
        <taxon>Bacillota</taxon>
        <taxon>Erysipelotrichia</taxon>
        <taxon>Erysipelotrichales</taxon>
        <taxon>Erysipelotrichaceae</taxon>
        <taxon>Massilimicrobiota</taxon>
    </lineage>
</organism>
<evidence type="ECO:0000313" key="3">
    <source>
        <dbReference type="Proteomes" id="UP000195305"/>
    </source>
</evidence>
<evidence type="ECO:0000313" key="2">
    <source>
        <dbReference type="EMBL" id="OUQ33221.1"/>
    </source>
</evidence>
<dbReference type="AlphaFoldDB" id="A0A1Y4SW94"/>
<dbReference type="Proteomes" id="UP000195305">
    <property type="component" value="Unassembled WGS sequence"/>
</dbReference>
<protein>
    <submittedName>
        <fullName evidence="2">Uncharacterized protein</fullName>
    </submittedName>
</protein>
<reference evidence="2 3" key="1">
    <citation type="journal article" date="2018" name="BMC Genomics">
        <title>Whole genome sequencing and function prediction of 133 gut anaerobes isolated from chicken caecum in pure cultures.</title>
        <authorList>
            <person name="Medvecky M."/>
            <person name="Cejkova D."/>
            <person name="Polansky O."/>
            <person name="Karasova D."/>
            <person name="Kubasova T."/>
            <person name="Cizek A."/>
            <person name="Rychlik I."/>
        </authorList>
    </citation>
    <scope>NUCLEOTIDE SEQUENCE [LARGE SCALE GENOMIC DNA]</scope>
    <source>
        <strain evidence="2 3">An13</strain>
    </source>
</reference>
<keyword evidence="3" id="KW-1185">Reference proteome</keyword>
<evidence type="ECO:0000256" key="1">
    <source>
        <dbReference type="SAM" id="Coils"/>
    </source>
</evidence>
<dbReference type="OrthoDB" id="1906906at2"/>
<dbReference type="RefSeq" id="WP_087359262.1">
    <property type="nucleotide sequence ID" value="NZ_JACJKO010000064.1"/>
</dbReference>
<gene>
    <name evidence="2" type="ORF">B5E75_11190</name>
</gene>
<sequence>MLCYYSQFQTKHLTQDRLIDMLLEWLEHSKNKMNGLNYDGRIPFQYEIDHKILNIQIFEQRYLTLYFSTKDNYKNTHFIVEIIYDLIDETIHLRFSKETSNESRYISAVSIPALFKTIMTSPYIEDDVYSFNNQAHRIINVDQLKEVKTKKPLIYMRTRWIDANRLAREVLGLAHVCYCIQQKEEGCIEIIDGQESHFYQLNKKIAYHYQIREINELLRNMTIQQYKNVMPSYDSLYQKWLYHQQNSAIKNSQEYQQEFQEEIMRRRQEINELKEFYHMLLEDIEEQKQKNDQLSQIHNHHGTTLLAIDDMEKVITYRQKLLQYIQHKANELEATHEIYRRLDILHAILEKNGGKL</sequence>
<accession>A0A1Y4SW94</accession>
<dbReference type="EMBL" id="NFLJ01000035">
    <property type="protein sequence ID" value="OUQ33221.1"/>
    <property type="molecule type" value="Genomic_DNA"/>
</dbReference>
<keyword evidence="1" id="KW-0175">Coiled coil</keyword>